<organism evidence="2 3">
    <name type="scientific">Thermocatellispora tengchongensis</name>
    <dbReference type="NCBI Taxonomy" id="1073253"/>
    <lineage>
        <taxon>Bacteria</taxon>
        <taxon>Bacillati</taxon>
        <taxon>Actinomycetota</taxon>
        <taxon>Actinomycetes</taxon>
        <taxon>Streptosporangiales</taxon>
        <taxon>Streptosporangiaceae</taxon>
        <taxon>Thermocatellispora</taxon>
    </lineage>
</organism>
<evidence type="ECO:0000313" key="3">
    <source>
        <dbReference type="Proteomes" id="UP000578449"/>
    </source>
</evidence>
<dbReference type="GO" id="GO:0020037">
    <property type="term" value="F:heme binding"/>
    <property type="evidence" value="ECO:0007669"/>
    <property type="project" value="InterPro"/>
</dbReference>
<comment type="caution">
    <text evidence="2">The sequence shown here is derived from an EMBL/GenBank/DDBJ whole genome shotgun (WGS) entry which is preliminary data.</text>
</comment>
<dbReference type="RefSeq" id="WP_185053335.1">
    <property type="nucleotide sequence ID" value="NZ_BAABIX010000011.1"/>
</dbReference>
<gene>
    <name evidence="2" type="ORF">HNP84_006205</name>
</gene>
<dbReference type="GO" id="GO:0005506">
    <property type="term" value="F:iron ion binding"/>
    <property type="evidence" value="ECO:0007669"/>
    <property type="project" value="InterPro"/>
</dbReference>
<sequence>MGRVRKVSVRDGARLLAGVVAPMLAQGVIRRRPAMVALTEKLRLDARAVRLLGRMRRAYGGGPVQLPLPLRPIVFPLSPEDVVRVLDGSPEPFAVANREKRAALAHFGPDVLLISPNELRAERRRFNEEVLATGRAMHPLAGALAAKVREEAGALLDGDTLTWADFAAVWWRAVRRVVLGDGARDDEELTRLLARLRDDANWAYLRPRREAAYARFTGLLRAHLDRAEPGSLAGMLADLPVPAHVRPAGQVPHWLFAFDAAGIAAYRALALLATHPGHLARARAESRAAAGVAAEPGGGTFAAAAMAAAPPPERPFLRACVLESVRLWPTTLAILRDSTSETTWDGAAVPAGTPFLVFSSFVNRDRDADPFADRFAPEIWLDGAAAERRSIVPFSTGPARCAGRELVLMLTAELLATLLERHEHTLVSPPALSPDRPLPHSLNPFALRFRQGDLTSG</sequence>
<evidence type="ECO:0000313" key="2">
    <source>
        <dbReference type="EMBL" id="MBB5136458.1"/>
    </source>
</evidence>
<dbReference type="Gene3D" id="1.10.630.10">
    <property type="entry name" value="Cytochrome P450"/>
    <property type="match status" value="1"/>
</dbReference>
<dbReference type="Pfam" id="PF00067">
    <property type="entry name" value="p450"/>
    <property type="match status" value="1"/>
</dbReference>
<accession>A0A840P9Y3</accession>
<dbReference type="EMBL" id="JACHGN010000014">
    <property type="protein sequence ID" value="MBB5136458.1"/>
    <property type="molecule type" value="Genomic_DNA"/>
</dbReference>
<evidence type="ECO:0000256" key="1">
    <source>
        <dbReference type="ARBA" id="ARBA00010617"/>
    </source>
</evidence>
<dbReference type="Proteomes" id="UP000578449">
    <property type="component" value="Unassembled WGS sequence"/>
</dbReference>
<protein>
    <submittedName>
        <fullName evidence="2">Cytochrome P450</fullName>
    </submittedName>
</protein>
<dbReference type="AlphaFoldDB" id="A0A840P9Y3"/>
<dbReference type="InterPro" id="IPR001128">
    <property type="entry name" value="Cyt_P450"/>
</dbReference>
<dbReference type="SUPFAM" id="SSF48264">
    <property type="entry name" value="Cytochrome P450"/>
    <property type="match status" value="1"/>
</dbReference>
<reference evidence="2 3" key="1">
    <citation type="submission" date="2020-08" db="EMBL/GenBank/DDBJ databases">
        <title>Genomic Encyclopedia of Type Strains, Phase IV (KMG-IV): sequencing the most valuable type-strain genomes for metagenomic binning, comparative biology and taxonomic classification.</title>
        <authorList>
            <person name="Goeker M."/>
        </authorList>
    </citation>
    <scope>NUCLEOTIDE SEQUENCE [LARGE SCALE GENOMIC DNA]</scope>
    <source>
        <strain evidence="2 3">DSM 45615</strain>
    </source>
</reference>
<dbReference type="InterPro" id="IPR036396">
    <property type="entry name" value="Cyt_P450_sf"/>
</dbReference>
<dbReference type="GO" id="GO:0016705">
    <property type="term" value="F:oxidoreductase activity, acting on paired donors, with incorporation or reduction of molecular oxygen"/>
    <property type="evidence" value="ECO:0007669"/>
    <property type="project" value="InterPro"/>
</dbReference>
<proteinExistence type="inferred from homology"/>
<name>A0A840P9Y3_9ACTN</name>
<comment type="similarity">
    <text evidence="1">Belongs to the cytochrome P450 family.</text>
</comment>
<dbReference type="PANTHER" id="PTHR24305:SF166">
    <property type="entry name" value="CYTOCHROME P450 12A4, MITOCHONDRIAL-RELATED"/>
    <property type="match status" value="1"/>
</dbReference>
<dbReference type="InterPro" id="IPR050121">
    <property type="entry name" value="Cytochrome_P450_monoxygenase"/>
</dbReference>
<dbReference type="GO" id="GO:0004497">
    <property type="term" value="F:monooxygenase activity"/>
    <property type="evidence" value="ECO:0007669"/>
    <property type="project" value="InterPro"/>
</dbReference>
<dbReference type="PANTHER" id="PTHR24305">
    <property type="entry name" value="CYTOCHROME P450"/>
    <property type="match status" value="1"/>
</dbReference>
<keyword evidence="3" id="KW-1185">Reference proteome</keyword>